<evidence type="ECO:0000313" key="5">
    <source>
        <dbReference type="Proteomes" id="UP000563524"/>
    </source>
</evidence>
<organism evidence="4 5">
    <name type="scientific">Parvularcula dongshanensis</name>
    <dbReference type="NCBI Taxonomy" id="1173995"/>
    <lineage>
        <taxon>Bacteria</taxon>
        <taxon>Pseudomonadati</taxon>
        <taxon>Pseudomonadota</taxon>
        <taxon>Alphaproteobacteria</taxon>
        <taxon>Parvularculales</taxon>
        <taxon>Parvularculaceae</taxon>
        <taxon>Parvularcula</taxon>
    </lineage>
</organism>
<keyword evidence="1" id="KW-0678">Repressor</keyword>
<dbReference type="InterPro" id="IPR009967">
    <property type="entry name" value="Flagellum_FlbT"/>
</dbReference>
<evidence type="ECO:0000256" key="1">
    <source>
        <dbReference type="ARBA" id="ARBA00022491"/>
    </source>
</evidence>
<keyword evidence="2" id="KW-1005">Bacterial flagellum biogenesis</keyword>
<protein>
    <submittedName>
        <fullName evidence="4">Flagellar protein FlbT</fullName>
    </submittedName>
</protein>
<keyword evidence="4" id="KW-0282">Flagellum</keyword>
<dbReference type="AlphaFoldDB" id="A0A840I610"/>
<name>A0A840I610_9PROT</name>
<keyword evidence="5" id="KW-1185">Reference proteome</keyword>
<dbReference type="GO" id="GO:0006402">
    <property type="term" value="P:mRNA catabolic process"/>
    <property type="evidence" value="ECO:0007669"/>
    <property type="project" value="InterPro"/>
</dbReference>
<keyword evidence="4" id="KW-0969">Cilium</keyword>
<evidence type="ECO:0000256" key="3">
    <source>
        <dbReference type="ARBA" id="ARBA00022884"/>
    </source>
</evidence>
<dbReference type="GO" id="GO:0044781">
    <property type="term" value="P:bacterial-type flagellum organization"/>
    <property type="evidence" value="ECO:0007669"/>
    <property type="project" value="UniProtKB-KW"/>
</dbReference>
<evidence type="ECO:0000313" key="4">
    <source>
        <dbReference type="EMBL" id="MBB4660319.1"/>
    </source>
</evidence>
<keyword evidence="3" id="KW-0694">RNA-binding</keyword>
<dbReference type="EMBL" id="JACHOB010000008">
    <property type="protein sequence ID" value="MBB4660319.1"/>
    <property type="molecule type" value="Genomic_DNA"/>
</dbReference>
<dbReference type="GO" id="GO:0048027">
    <property type="term" value="F:mRNA 5'-UTR binding"/>
    <property type="evidence" value="ECO:0007669"/>
    <property type="project" value="InterPro"/>
</dbReference>
<evidence type="ECO:0000256" key="2">
    <source>
        <dbReference type="ARBA" id="ARBA00022795"/>
    </source>
</evidence>
<proteinExistence type="predicted"/>
<accession>A0A840I610</accession>
<reference evidence="4 5" key="1">
    <citation type="submission" date="2020-08" db="EMBL/GenBank/DDBJ databases">
        <title>Genomic Encyclopedia of Type Strains, Phase IV (KMG-IV): sequencing the most valuable type-strain genomes for metagenomic binning, comparative biology and taxonomic classification.</title>
        <authorList>
            <person name="Goeker M."/>
        </authorList>
    </citation>
    <scope>NUCLEOTIDE SEQUENCE [LARGE SCALE GENOMIC DNA]</scope>
    <source>
        <strain evidence="4 5">DSM 102850</strain>
    </source>
</reference>
<dbReference type="GO" id="GO:1902209">
    <property type="term" value="P:negative regulation of bacterial-type flagellum assembly"/>
    <property type="evidence" value="ECO:0007669"/>
    <property type="project" value="InterPro"/>
</dbReference>
<gene>
    <name evidence="4" type="ORF">GGQ59_002869</name>
</gene>
<keyword evidence="4" id="KW-0966">Cell projection</keyword>
<comment type="caution">
    <text evidence="4">The sequence shown here is derived from an EMBL/GenBank/DDBJ whole genome shotgun (WGS) entry which is preliminary data.</text>
</comment>
<sequence length="158" mass="17490">MSGLVLNLRPYEKVVIGGIVLQNGKRRSSLRVVDERAGVLRLSEALHPDQATTPLTRAYYVAQTIVSGDSEEPIAAPVLARLLDDALSGFKGFPFHAEIVAAREALERASYYRVMKHFRPLLIKEAAILADPRVKLPKGETRKLRLATLTATFAVTRR</sequence>
<dbReference type="Pfam" id="PF07378">
    <property type="entry name" value="FlbT"/>
    <property type="match status" value="1"/>
</dbReference>
<dbReference type="RefSeq" id="WP_183819757.1">
    <property type="nucleotide sequence ID" value="NZ_JACHOB010000008.1"/>
</dbReference>
<dbReference type="Proteomes" id="UP000563524">
    <property type="component" value="Unassembled WGS sequence"/>
</dbReference>